<accession>A0A1I5MA38</accession>
<protein>
    <submittedName>
        <fullName evidence="3">NitT/TauT family transport system substrate-binding protein</fullName>
    </submittedName>
</protein>
<dbReference type="SUPFAM" id="SSF53850">
    <property type="entry name" value="Periplasmic binding protein-like II"/>
    <property type="match status" value="1"/>
</dbReference>
<dbReference type="EMBL" id="FOVR01000020">
    <property type="protein sequence ID" value="SFP05826.1"/>
    <property type="molecule type" value="Genomic_DNA"/>
</dbReference>
<name>A0A1I5MA38_9HYPH</name>
<dbReference type="RefSeq" id="WP_090075492.1">
    <property type="nucleotide sequence ID" value="NZ_FOVR01000020.1"/>
</dbReference>
<gene>
    <name evidence="3" type="ORF">SAMN04488056_1209</name>
</gene>
<dbReference type="OrthoDB" id="9814375at2"/>
<sequence length="323" mass="35877">MKYRYLSAMIVSILISFSNQAQARADKIVLASPFAPLVMPMAYILDNGLLSEIAEKTELKIWNNPDQLRAMMTTGEVDFASVPSNVASLFYNKGVKLKLVDVSIWGVMYIVSQDVKVSSLSDLKGQQIYVPFRGDQPDLVFQTIAKHQGLDPMTDFDVQYVASPLDIVMGLLAGQVKNALLIEPVSSMVIMKGKSKGKEFRRVIDIQKELGKIDGWQDRFPNAGVVALPSILQNPNAVEVFSKAYEEAVKWTVSHPKEASELAVKYVEGINAESFEESLKYTQFEAIKSGKVKEEIENMFDAFKALNPKSIGGELPDAGFYYP</sequence>
<organism evidence="3 4">
    <name type="scientific">Cohaesibacter marisflavi</name>
    <dbReference type="NCBI Taxonomy" id="655353"/>
    <lineage>
        <taxon>Bacteria</taxon>
        <taxon>Pseudomonadati</taxon>
        <taxon>Pseudomonadota</taxon>
        <taxon>Alphaproteobacteria</taxon>
        <taxon>Hyphomicrobiales</taxon>
        <taxon>Cohaesibacteraceae</taxon>
    </lineage>
</organism>
<dbReference type="PANTHER" id="PTHR30024:SF46">
    <property type="entry name" value="ABC TRANSPORTER, SUBSTRATE-BINDING LIPOPROTEIN"/>
    <property type="match status" value="1"/>
</dbReference>
<dbReference type="PIRSF" id="PIRSF027386">
    <property type="entry name" value="UCP027386_ABC_sbc_TM0202"/>
    <property type="match status" value="1"/>
</dbReference>
<dbReference type="PANTHER" id="PTHR30024">
    <property type="entry name" value="ALIPHATIC SULFONATES-BINDING PROTEIN-RELATED"/>
    <property type="match status" value="1"/>
</dbReference>
<dbReference type="Proteomes" id="UP000199236">
    <property type="component" value="Unassembled WGS sequence"/>
</dbReference>
<dbReference type="Pfam" id="PF09084">
    <property type="entry name" value="NMT1"/>
    <property type="match status" value="1"/>
</dbReference>
<reference evidence="3 4" key="1">
    <citation type="submission" date="2016-10" db="EMBL/GenBank/DDBJ databases">
        <authorList>
            <person name="de Groot N.N."/>
        </authorList>
    </citation>
    <scope>NUCLEOTIDE SEQUENCE [LARGE SCALE GENOMIC DNA]</scope>
    <source>
        <strain evidence="3 4">CGMCC 1.9157</strain>
    </source>
</reference>
<keyword evidence="4" id="KW-1185">Reference proteome</keyword>
<dbReference type="Gene3D" id="3.40.190.10">
    <property type="entry name" value="Periplasmic binding protein-like II"/>
    <property type="match status" value="2"/>
</dbReference>
<evidence type="ECO:0000313" key="4">
    <source>
        <dbReference type="Proteomes" id="UP000199236"/>
    </source>
</evidence>
<evidence type="ECO:0000259" key="2">
    <source>
        <dbReference type="Pfam" id="PF09084"/>
    </source>
</evidence>
<dbReference type="InterPro" id="IPR015168">
    <property type="entry name" value="SsuA/THI5"/>
</dbReference>
<keyword evidence="1" id="KW-0732">Signal</keyword>
<dbReference type="InterPro" id="IPR027024">
    <property type="entry name" value="UCP027386_ABC_sbc_TM0202"/>
</dbReference>
<evidence type="ECO:0000256" key="1">
    <source>
        <dbReference type="SAM" id="SignalP"/>
    </source>
</evidence>
<feature type="chain" id="PRO_5011733887" evidence="1">
    <location>
        <begin position="24"/>
        <end position="323"/>
    </location>
</feature>
<feature type="signal peptide" evidence="1">
    <location>
        <begin position="1"/>
        <end position="23"/>
    </location>
</feature>
<dbReference type="STRING" id="655353.SAMN04488056_1209"/>
<dbReference type="AlphaFoldDB" id="A0A1I5MA38"/>
<feature type="domain" description="SsuA/THI5-like" evidence="2">
    <location>
        <begin position="63"/>
        <end position="259"/>
    </location>
</feature>
<proteinExistence type="predicted"/>
<evidence type="ECO:0000313" key="3">
    <source>
        <dbReference type="EMBL" id="SFP05826.1"/>
    </source>
</evidence>